<dbReference type="GO" id="GO:0007165">
    <property type="term" value="P:signal transduction"/>
    <property type="evidence" value="ECO:0007669"/>
    <property type="project" value="UniProtKB-KW"/>
</dbReference>
<evidence type="ECO:0000256" key="1">
    <source>
        <dbReference type="ARBA" id="ARBA00004236"/>
    </source>
</evidence>
<dbReference type="GO" id="GO:0004888">
    <property type="term" value="F:transmembrane signaling receptor activity"/>
    <property type="evidence" value="ECO:0007669"/>
    <property type="project" value="InterPro"/>
</dbReference>
<dbReference type="SMART" id="SM00304">
    <property type="entry name" value="HAMP"/>
    <property type="match status" value="1"/>
</dbReference>
<dbReference type="PANTHER" id="PTHR32089">
    <property type="entry name" value="METHYL-ACCEPTING CHEMOTAXIS PROTEIN MCPB"/>
    <property type="match status" value="1"/>
</dbReference>
<dbReference type="InterPro" id="IPR024478">
    <property type="entry name" value="HlyB_4HB_MCP"/>
</dbReference>
<evidence type="ECO:0000259" key="8">
    <source>
        <dbReference type="PROSITE" id="PS50111"/>
    </source>
</evidence>
<keyword evidence="11" id="KW-1185">Reference proteome</keyword>
<evidence type="ECO:0000313" key="10">
    <source>
        <dbReference type="EMBL" id="NUU63442.1"/>
    </source>
</evidence>
<dbReference type="PANTHER" id="PTHR32089:SF112">
    <property type="entry name" value="LYSOZYME-LIKE PROTEIN-RELATED"/>
    <property type="match status" value="1"/>
</dbReference>
<keyword evidence="7" id="KW-1133">Transmembrane helix</keyword>
<dbReference type="SUPFAM" id="SSF58104">
    <property type="entry name" value="Methyl-accepting chemotaxis protein (MCP) signaling domain"/>
    <property type="match status" value="1"/>
</dbReference>
<feature type="transmembrane region" description="Helical" evidence="7">
    <location>
        <begin position="190"/>
        <end position="215"/>
    </location>
</feature>
<dbReference type="InterPro" id="IPR004090">
    <property type="entry name" value="Chemotax_Me-accpt_rcpt"/>
</dbReference>
<dbReference type="AlphaFoldDB" id="A0A850EX17"/>
<dbReference type="GO" id="GO:0006935">
    <property type="term" value="P:chemotaxis"/>
    <property type="evidence" value="ECO:0007669"/>
    <property type="project" value="InterPro"/>
</dbReference>
<dbReference type="EMBL" id="JABWCS010000219">
    <property type="protein sequence ID" value="NUU63442.1"/>
    <property type="molecule type" value="Genomic_DNA"/>
</dbReference>
<dbReference type="InterPro" id="IPR003660">
    <property type="entry name" value="HAMP_dom"/>
</dbReference>
<evidence type="ECO:0000313" key="11">
    <source>
        <dbReference type="Proteomes" id="UP000564806"/>
    </source>
</evidence>
<accession>A0A850EX17</accession>
<dbReference type="InterPro" id="IPR004089">
    <property type="entry name" value="MCPsignal_dom"/>
</dbReference>
<keyword evidence="3 7" id="KW-0472">Membrane</keyword>
<dbReference type="RefSeq" id="WP_175373853.1">
    <property type="nucleotide sequence ID" value="NZ_JABWCS010000219.1"/>
</dbReference>
<keyword evidence="7" id="KW-0812">Transmembrane</keyword>
<dbReference type="Pfam" id="PF00015">
    <property type="entry name" value="MCPsignal"/>
    <property type="match status" value="1"/>
</dbReference>
<organism evidence="10 11">
    <name type="scientific">Paenibacillus agri</name>
    <dbReference type="NCBI Taxonomy" id="2744309"/>
    <lineage>
        <taxon>Bacteria</taxon>
        <taxon>Bacillati</taxon>
        <taxon>Bacillota</taxon>
        <taxon>Bacilli</taxon>
        <taxon>Bacillales</taxon>
        <taxon>Paenibacillaceae</taxon>
        <taxon>Paenibacillus</taxon>
    </lineage>
</organism>
<sequence length="569" mass="61484">MRNLKVKQKMTLLMILVIGMQIAVGILGIITTDRMAERSEETYDENLIPISIVTQLRGNSRAIDSFLLENMLTEVNGKSKELSDSIQATMKTNNELFAELKTVTFSNEEITAKMNEYSALLPDYRSQRENILHLGDNNLNAEAYRLFNGKEFSESRQRMISILNDMVDLLLKEAEAHKTSTSVNASNFKLLNGILIASIMLISVALSVIITRLITVPLKQLQGLMKRAEEGDLTATAVYDSKDEIGMISRSFNSMVGSLRRMMQSVSESAEMLSASSEEMSASAAQTAHASQMIAETSSEIAIGFDEQVSSITRTAQSVQSMAEDISAVERSSYEMASLMDVAAGSTDRGAEAVAEIIDQMVQIDTSVAESQEIVTNLGRLSEEISTIITTINAIASQTNLLSLNASIEAARAGEHGRGFAVVAGEIRKLSEATGSSSLRITDIITHIQQQTGLAIQSMAQGSLIVSHGVSQSKLVSGAFDEIQSSIKDAASQTQEIRESIGHISRESQGVTESMEQVNAISQKGAGGIQETSAASQEQLSAMEEMSASAQYLATLAEDLQKSLAGFKL</sequence>
<name>A0A850EX17_9BACL</name>
<reference evidence="10" key="1">
    <citation type="submission" date="2020-06" db="EMBL/GenBank/DDBJ databases">
        <title>Paenibacillus sp. nov., isolated from soil.</title>
        <authorList>
            <person name="Seo Y.L."/>
        </authorList>
    </citation>
    <scope>NUCLEOTIDE SEQUENCE [LARGE SCALE GENOMIC DNA]</scope>
    <source>
        <strain evidence="10">JW14</strain>
    </source>
</reference>
<evidence type="ECO:0000256" key="3">
    <source>
        <dbReference type="ARBA" id="ARBA00023136"/>
    </source>
</evidence>
<comment type="subcellular location">
    <subcellularLocation>
        <location evidence="1">Cell membrane</location>
    </subcellularLocation>
</comment>
<dbReference type="PROSITE" id="PS50111">
    <property type="entry name" value="CHEMOTAXIS_TRANSDUC_2"/>
    <property type="match status" value="1"/>
</dbReference>
<dbReference type="Gene3D" id="1.10.287.950">
    <property type="entry name" value="Methyl-accepting chemotaxis protein"/>
    <property type="match status" value="1"/>
</dbReference>
<dbReference type="PROSITE" id="PS50885">
    <property type="entry name" value="HAMP"/>
    <property type="match status" value="1"/>
</dbReference>
<dbReference type="GO" id="GO:0005886">
    <property type="term" value="C:plasma membrane"/>
    <property type="evidence" value="ECO:0007669"/>
    <property type="project" value="UniProtKB-SubCell"/>
</dbReference>
<evidence type="ECO:0000256" key="4">
    <source>
        <dbReference type="ARBA" id="ARBA00023224"/>
    </source>
</evidence>
<protein>
    <submittedName>
        <fullName evidence="10">Methyl-accepting chemotaxis protein</fullName>
    </submittedName>
</protein>
<dbReference type="Pfam" id="PF00672">
    <property type="entry name" value="HAMP"/>
    <property type="match status" value="1"/>
</dbReference>
<feature type="transmembrane region" description="Helical" evidence="7">
    <location>
        <begin position="12"/>
        <end position="30"/>
    </location>
</feature>
<evidence type="ECO:0000259" key="9">
    <source>
        <dbReference type="PROSITE" id="PS50885"/>
    </source>
</evidence>
<gene>
    <name evidence="10" type="ORF">HPT30_24080</name>
</gene>
<dbReference type="SMART" id="SM00283">
    <property type="entry name" value="MA"/>
    <property type="match status" value="1"/>
</dbReference>
<evidence type="ECO:0000256" key="6">
    <source>
        <dbReference type="PROSITE-ProRule" id="PRU00284"/>
    </source>
</evidence>
<dbReference type="Proteomes" id="UP000564806">
    <property type="component" value="Unassembled WGS sequence"/>
</dbReference>
<evidence type="ECO:0000256" key="5">
    <source>
        <dbReference type="ARBA" id="ARBA00029447"/>
    </source>
</evidence>
<dbReference type="Gene3D" id="6.10.340.10">
    <property type="match status" value="1"/>
</dbReference>
<dbReference type="Pfam" id="PF12729">
    <property type="entry name" value="4HB_MCP_1"/>
    <property type="match status" value="1"/>
</dbReference>
<evidence type="ECO:0000256" key="2">
    <source>
        <dbReference type="ARBA" id="ARBA00022475"/>
    </source>
</evidence>
<feature type="domain" description="HAMP" evidence="9">
    <location>
        <begin position="212"/>
        <end position="264"/>
    </location>
</feature>
<keyword evidence="2" id="KW-1003">Cell membrane</keyword>
<feature type="domain" description="Methyl-accepting transducer" evidence="8">
    <location>
        <begin position="283"/>
        <end position="519"/>
    </location>
</feature>
<keyword evidence="4 6" id="KW-0807">Transducer</keyword>
<comment type="similarity">
    <text evidence="5">Belongs to the methyl-accepting chemotaxis (MCP) protein family.</text>
</comment>
<evidence type="ECO:0000256" key="7">
    <source>
        <dbReference type="SAM" id="Phobius"/>
    </source>
</evidence>
<proteinExistence type="inferred from homology"/>
<dbReference type="PRINTS" id="PR00260">
    <property type="entry name" value="CHEMTRNSDUCR"/>
</dbReference>
<comment type="caution">
    <text evidence="10">The sequence shown here is derived from an EMBL/GenBank/DDBJ whole genome shotgun (WGS) entry which is preliminary data.</text>
</comment>
<dbReference type="CDD" id="cd06225">
    <property type="entry name" value="HAMP"/>
    <property type="match status" value="1"/>
</dbReference>